<evidence type="ECO:0000256" key="2">
    <source>
        <dbReference type="ARBA" id="ARBA00022722"/>
    </source>
</evidence>
<protein>
    <recommendedName>
        <fullName evidence="5">Exodeoxyribonuclease 7 large subunit</fullName>
        <ecNumber evidence="5">3.1.11.6</ecNumber>
    </recommendedName>
</protein>
<evidence type="ECO:0000259" key="7">
    <source>
        <dbReference type="Pfam" id="PF13742"/>
    </source>
</evidence>
<dbReference type="RefSeq" id="WP_349093594.1">
    <property type="nucleotide sequence ID" value="NZ_JBBMFL010000001.1"/>
</dbReference>
<keyword evidence="3 5" id="KW-0378">Hydrolase</keyword>
<keyword evidence="1" id="KW-0963">Cytoplasm</keyword>
<evidence type="ECO:0000256" key="3">
    <source>
        <dbReference type="ARBA" id="ARBA00022801"/>
    </source>
</evidence>
<comment type="caution">
    <text evidence="8">The sequence shown here is derived from an EMBL/GenBank/DDBJ whole genome shotgun (WGS) entry which is preliminary data.</text>
</comment>
<feature type="domain" description="OB-fold nucleic acid binding" evidence="7">
    <location>
        <begin position="8"/>
        <end position="115"/>
    </location>
</feature>
<dbReference type="Proteomes" id="UP001460202">
    <property type="component" value="Unassembled WGS sequence"/>
</dbReference>
<dbReference type="Pfam" id="PF13742">
    <property type="entry name" value="tRNA_anti_2"/>
    <property type="match status" value="1"/>
</dbReference>
<evidence type="ECO:0000256" key="1">
    <source>
        <dbReference type="ARBA" id="ARBA00022490"/>
    </source>
</evidence>
<evidence type="ECO:0000256" key="4">
    <source>
        <dbReference type="ARBA" id="ARBA00022839"/>
    </source>
</evidence>
<dbReference type="NCBIfam" id="TIGR00237">
    <property type="entry name" value="xseA"/>
    <property type="match status" value="1"/>
</dbReference>
<keyword evidence="9" id="KW-1185">Reference proteome</keyword>
<accession>A0ABV1GSV1</accession>
<dbReference type="PANTHER" id="PTHR30008">
    <property type="entry name" value="EXODEOXYRIBONUCLEASE 7 LARGE SUBUNIT"/>
    <property type="match status" value="1"/>
</dbReference>
<dbReference type="Pfam" id="PF02601">
    <property type="entry name" value="Exonuc_VII_L"/>
    <property type="match status" value="1"/>
</dbReference>
<evidence type="ECO:0000256" key="5">
    <source>
        <dbReference type="RuleBase" id="RU004355"/>
    </source>
</evidence>
<proteinExistence type="inferred from homology"/>
<organism evidence="8 9">
    <name type="scientific">Alistipes intestinihominis</name>
    <dbReference type="NCBI Taxonomy" id="3133172"/>
    <lineage>
        <taxon>Bacteria</taxon>
        <taxon>Pseudomonadati</taxon>
        <taxon>Bacteroidota</taxon>
        <taxon>Bacteroidia</taxon>
        <taxon>Bacteroidales</taxon>
        <taxon>Rikenellaceae</taxon>
        <taxon>Alistipes</taxon>
    </lineage>
</organism>
<feature type="domain" description="Exonuclease VII large subunit C-terminal" evidence="6">
    <location>
        <begin position="141"/>
        <end position="359"/>
    </location>
</feature>
<name>A0ABV1GSV1_9BACT</name>
<gene>
    <name evidence="8" type="primary">xseA</name>
    <name evidence="8" type="ORF">WMO46_00680</name>
</gene>
<dbReference type="CDD" id="cd04489">
    <property type="entry name" value="ExoVII_LU_OBF"/>
    <property type="match status" value="1"/>
</dbReference>
<dbReference type="InterPro" id="IPR003753">
    <property type="entry name" value="Exonuc_VII_L"/>
</dbReference>
<evidence type="ECO:0000313" key="9">
    <source>
        <dbReference type="Proteomes" id="UP001460202"/>
    </source>
</evidence>
<comment type="catalytic activity">
    <reaction evidence="5">
        <text>Exonucleolytic cleavage in either 5'- to 3'- or 3'- to 5'-direction to yield nucleoside 5'-phosphates.</text>
        <dbReference type="EC" id="3.1.11.6"/>
    </reaction>
</comment>
<comment type="subcellular location">
    <subcellularLocation>
        <location evidence="5">Cytoplasm</location>
    </subcellularLocation>
</comment>
<evidence type="ECO:0000259" key="6">
    <source>
        <dbReference type="Pfam" id="PF02601"/>
    </source>
</evidence>
<sequence>MAETQHITLRELQRRVKAALEGQFALPVWVSAEISEIKVNYSGHCYLELVEKGGDNGVPTAQARAVVWRSHYPRISGYFEAETGQPLAAGIKILAKVLVSYHELYGFSLQITDIDPSYTLGDMERQRQQTIAQLQQDGVWEMNREAPMPAVVQRIAIVSSVNAAGYQDFCKELDKSPYRFHLTLFDAFMQGEAAEESIVEALCAVADRAEDFDAVVLIRGGGSRSDLNCFNAYRLCAHVAQFPLPILTGIGHDKDTSVADMVAHTALKTPTAVAGWLVERMAGIEGWLDSAALQLHDTTAAAMHASEVRLERLSGELRRLSGELLTRQSLRLEHLAGVLPEAARNFLARQTTRLENAAELIAGRSPERILRLGFAVVRSGGRAVTSVRAVAAGEPIEVEVADGKISATVNAEKIWQKKS</sequence>
<comment type="similarity">
    <text evidence="5">Belongs to the XseA family.</text>
</comment>
<keyword evidence="2 5" id="KW-0540">Nuclease</keyword>
<dbReference type="EMBL" id="JBBMFL010000001">
    <property type="protein sequence ID" value="MEQ2543467.1"/>
    <property type="molecule type" value="Genomic_DNA"/>
</dbReference>
<keyword evidence="4 5" id="KW-0269">Exonuclease</keyword>
<dbReference type="GO" id="GO:0008855">
    <property type="term" value="F:exodeoxyribonuclease VII activity"/>
    <property type="evidence" value="ECO:0007669"/>
    <property type="project" value="UniProtKB-EC"/>
</dbReference>
<dbReference type="PANTHER" id="PTHR30008:SF0">
    <property type="entry name" value="EXODEOXYRIBONUCLEASE 7 LARGE SUBUNIT"/>
    <property type="match status" value="1"/>
</dbReference>
<dbReference type="EC" id="3.1.11.6" evidence="5"/>
<dbReference type="InterPro" id="IPR020579">
    <property type="entry name" value="Exonuc_VII_lsu_C"/>
</dbReference>
<reference evidence="8 9" key="1">
    <citation type="submission" date="2024-03" db="EMBL/GenBank/DDBJ databases">
        <title>Human intestinal bacterial collection.</title>
        <authorList>
            <person name="Pauvert C."/>
            <person name="Hitch T.C.A."/>
            <person name="Clavel T."/>
        </authorList>
    </citation>
    <scope>NUCLEOTIDE SEQUENCE [LARGE SCALE GENOMIC DNA]</scope>
    <source>
        <strain evidence="8 9">CLA-KB-H122</strain>
    </source>
</reference>
<dbReference type="InterPro" id="IPR025824">
    <property type="entry name" value="OB-fold_nuc-bd_dom"/>
</dbReference>
<evidence type="ECO:0000313" key="8">
    <source>
        <dbReference type="EMBL" id="MEQ2543467.1"/>
    </source>
</evidence>